<proteinExistence type="predicted"/>
<keyword evidence="13" id="KW-0472">Membrane</keyword>
<evidence type="ECO:0000256" key="10">
    <source>
        <dbReference type="ARBA" id="ARBA00022840"/>
    </source>
</evidence>
<accession>E6VR66</accession>
<dbReference type="InterPro" id="IPR003594">
    <property type="entry name" value="HATPase_dom"/>
</dbReference>
<organism evidence="15 16">
    <name type="scientific">Pseudodesulfovibrio aespoeensis (strain ATCC 700646 / DSM 10631 / Aspo-2)</name>
    <name type="common">Desulfovibrio aespoeensis</name>
    <dbReference type="NCBI Taxonomy" id="643562"/>
    <lineage>
        <taxon>Bacteria</taxon>
        <taxon>Pseudomonadati</taxon>
        <taxon>Thermodesulfobacteriota</taxon>
        <taxon>Desulfovibrionia</taxon>
        <taxon>Desulfovibrionales</taxon>
        <taxon>Desulfovibrionaceae</taxon>
    </lineage>
</organism>
<evidence type="ECO:0000256" key="2">
    <source>
        <dbReference type="ARBA" id="ARBA00004651"/>
    </source>
</evidence>
<keyword evidence="9" id="KW-0418">Kinase</keyword>
<sequence precursor="true">MKRVVLFSMLSFMAVAAVVLTTYSISMKRQIDIAQNGSRAQLEAYQNIFLSSIDNSRHLPFAISRERTVLRLFEKRADRLEVNILLKAIQVRSGASAVYAMNGKGQVIASSDYDQPDSLIGTSFDRHSFFEWAMSGREGSTFVMGNAANSPGYHLSYPITLDSKIIGVAAIKIGMSELQDAWKAAKSVMIAIDPNGVIAFSSNRDWLYGTFVPLSESRPEVPRSEGLDIGAFPARLEVVQGVSMEARWIEIGGLRYLLNEHRIQGTGWELLALVPWSDMTDNSLIKALAAGLASMVTLAALLLVKAQRMKARMELRVESSRRARRIDREREESLRQLADSIAHQIRNPLLGIGGNANLLKRKLPEDESIKAHLGTIIRCCMELEQVVASVRDYIHIVPAARVPFNVESMVAKSLSTAMAGVNPPEQAVIWHIALEAAELPLDEILVGKALHEILTNALEAREEDTITIAISGKWETPRLCAEDILAPNGKCYVLTVCDSGKGISTEIFPHVMDPFFSTKPHGTGLGLAKAKRVVQIFHGGLAIRSPVSEHAGCSTMVQLTLPTQAELEIE</sequence>
<dbReference type="PROSITE" id="PS50109">
    <property type="entry name" value="HIS_KIN"/>
    <property type="match status" value="1"/>
</dbReference>
<dbReference type="PANTHER" id="PTHR43065">
    <property type="entry name" value="SENSOR HISTIDINE KINASE"/>
    <property type="match status" value="1"/>
</dbReference>
<dbReference type="STRING" id="643562.Daes_3158"/>
<keyword evidence="5" id="KW-0597">Phosphoprotein</keyword>
<dbReference type="SMART" id="SM00387">
    <property type="entry name" value="HATPase_c"/>
    <property type="match status" value="1"/>
</dbReference>
<dbReference type="KEGG" id="das:Daes_3158"/>
<dbReference type="SUPFAM" id="SSF103190">
    <property type="entry name" value="Sensory domain-like"/>
    <property type="match status" value="1"/>
</dbReference>
<dbReference type="GO" id="GO:0000155">
    <property type="term" value="F:phosphorelay sensor kinase activity"/>
    <property type="evidence" value="ECO:0007669"/>
    <property type="project" value="InterPro"/>
</dbReference>
<dbReference type="InterPro" id="IPR017055">
    <property type="entry name" value="Sig_transdc_His_kinase_DctB"/>
</dbReference>
<dbReference type="SUPFAM" id="SSF55874">
    <property type="entry name" value="ATPase domain of HSP90 chaperone/DNA topoisomerase II/histidine kinase"/>
    <property type="match status" value="1"/>
</dbReference>
<evidence type="ECO:0000256" key="5">
    <source>
        <dbReference type="ARBA" id="ARBA00022553"/>
    </source>
</evidence>
<dbReference type="PRINTS" id="PR00344">
    <property type="entry name" value="BCTRLSENSOR"/>
</dbReference>
<evidence type="ECO:0000313" key="15">
    <source>
        <dbReference type="EMBL" id="ADU64150.1"/>
    </source>
</evidence>
<evidence type="ECO:0000256" key="9">
    <source>
        <dbReference type="ARBA" id="ARBA00022777"/>
    </source>
</evidence>
<dbReference type="EC" id="2.7.13.3" evidence="3"/>
<dbReference type="Pfam" id="PF17203">
    <property type="entry name" value="sCache_3_2"/>
    <property type="match status" value="1"/>
</dbReference>
<keyword evidence="11" id="KW-1133">Transmembrane helix</keyword>
<evidence type="ECO:0000256" key="8">
    <source>
        <dbReference type="ARBA" id="ARBA00022741"/>
    </source>
</evidence>
<dbReference type="RefSeq" id="WP_013516051.1">
    <property type="nucleotide sequence ID" value="NC_014844.1"/>
</dbReference>
<evidence type="ECO:0000256" key="13">
    <source>
        <dbReference type="ARBA" id="ARBA00023136"/>
    </source>
</evidence>
<evidence type="ECO:0000256" key="6">
    <source>
        <dbReference type="ARBA" id="ARBA00022679"/>
    </source>
</evidence>
<dbReference type="Gene3D" id="1.10.287.130">
    <property type="match status" value="1"/>
</dbReference>
<dbReference type="Pfam" id="PF00512">
    <property type="entry name" value="HisKA"/>
    <property type="match status" value="1"/>
</dbReference>
<protein>
    <recommendedName>
        <fullName evidence="3">histidine kinase</fullName>
        <ecNumber evidence="3">2.7.13.3</ecNumber>
    </recommendedName>
</protein>
<keyword evidence="4" id="KW-1003">Cell membrane</keyword>
<evidence type="ECO:0000256" key="3">
    <source>
        <dbReference type="ARBA" id="ARBA00012438"/>
    </source>
</evidence>
<keyword evidence="6" id="KW-0808">Transferase</keyword>
<keyword evidence="16" id="KW-1185">Reference proteome</keyword>
<evidence type="ECO:0000256" key="7">
    <source>
        <dbReference type="ARBA" id="ARBA00022692"/>
    </source>
</evidence>
<dbReference type="CDD" id="cd00082">
    <property type="entry name" value="HisKA"/>
    <property type="match status" value="1"/>
</dbReference>
<comment type="catalytic activity">
    <reaction evidence="1">
        <text>ATP + protein L-histidine = ADP + protein N-phospho-L-histidine.</text>
        <dbReference type="EC" id="2.7.13.3"/>
    </reaction>
</comment>
<dbReference type="GO" id="GO:0005524">
    <property type="term" value="F:ATP binding"/>
    <property type="evidence" value="ECO:0007669"/>
    <property type="project" value="UniProtKB-KW"/>
</dbReference>
<comment type="subcellular location">
    <subcellularLocation>
        <location evidence="2">Cell membrane</location>
        <topology evidence="2">Multi-pass membrane protein</topology>
    </subcellularLocation>
</comment>
<dbReference type="Pfam" id="PF02518">
    <property type="entry name" value="HATPase_c"/>
    <property type="match status" value="1"/>
</dbReference>
<evidence type="ECO:0000256" key="12">
    <source>
        <dbReference type="ARBA" id="ARBA00023012"/>
    </source>
</evidence>
<dbReference type="GO" id="GO:0005886">
    <property type="term" value="C:plasma membrane"/>
    <property type="evidence" value="ECO:0007669"/>
    <property type="project" value="UniProtKB-SubCell"/>
</dbReference>
<evidence type="ECO:0000259" key="14">
    <source>
        <dbReference type="PROSITE" id="PS50109"/>
    </source>
</evidence>
<dbReference type="SUPFAM" id="SSF47384">
    <property type="entry name" value="Homodimeric domain of signal transducing histidine kinase"/>
    <property type="match status" value="1"/>
</dbReference>
<evidence type="ECO:0000313" key="16">
    <source>
        <dbReference type="Proteomes" id="UP000002191"/>
    </source>
</evidence>
<dbReference type="HOGENOM" id="CLU_477957_0_0_7"/>
<gene>
    <name evidence="15" type="ordered locus">Daes_3158</name>
</gene>
<dbReference type="InterPro" id="IPR004358">
    <property type="entry name" value="Sig_transdc_His_kin-like_C"/>
</dbReference>
<dbReference type="Proteomes" id="UP000002191">
    <property type="component" value="Chromosome"/>
</dbReference>
<keyword evidence="12" id="KW-0902">Two-component regulatory system</keyword>
<dbReference type="InterPro" id="IPR003661">
    <property type="entry name" value="HisK_dim/P_dom"/>
</dbReference>
<dbReference type="InterPro" id="IPR036890">
    <property type="entry name" value="HATPase_C_sf"/>
</dbReference>
<dbReference type="PANTHER" id="PTHR43065:SF10">
    <property type="entry name" value="PEROXIDE STRESS-ACTIVATED HISTIDINE KINASE MAK3"/>
    <property type="match status" value="1"/>
</dbReference>
<name>E6VR66_PSEA9</name>
<keyword evidence="7" id="KW-0812">Transmembrane</keyword>
<dbReference type="SMART" id="SM00388">
    <property type="entry name" value="HisKA"/>
    <property type="match status" value="1"/>
</dbReference>
<dbReference type="PIRSF" id="PIRSF036431">
    <property type="entry name" value="STHK_DctB"/>
    <property type="match status" value="1"/>
</dbReference>
<keyword evidence="10 15" id="KW-0067">ATP-binding</keyword>
<keyword evidence="8" id="KW-0547">Nucleotide-binding</keyword>
<dbReference type="AlphaFoldDB" id="E6VR66"/>
<dbReference type="Gene3D" id="3.30.450.20">
    <property type="entry name" value="PAS domain"/>
    <property type="match status" value="2"/>
</dbReference>
<dbReference type="Gene3D" id="3.30.565.10">
    <property type="entry name" value="Histidine kinase-like ATPase, C-terminal domain"/>
    <property type="match status" value="1"/>
</dbReference>
<dbReference type="eggNOG" id="COG4191">
    <property type="taxonomic scope" value="Bacteria"/>
</dbReference>
<evidence type="ECO:0000256" key="11">
    <source>
        <dbReference type="ARBA" id="ARBA00022989"/>
    </source>
</evidence>
<dbReference type="InterPro" id="IPR005467">
    <property type="entry name" value="His_kinase_dom"/>
</dbReference>
<feature type="domain" description="Histidine kinase" evidence="14">
    <location>
        <begin position="340"/>
        <end position="565"/>
    </location>
</feature>
<dbReference type="InterPro" id="IPR033463">
    <property type="entry name" value="sCache_3"/>
</dbReference>
<dbReference type="InterPro" id="IPR036097">
    <property type="entry name" value="HisK_dim/P_sf"/>
</dbReference>
<reference evidence="15 16" key="2">
    <citation type="journal article" date="2014" name="Genome Announc.">
        <title>Complete Genome Sequence of the Subsurface, Mesophilic Sulfate-Reducing Bacterium Desulfovibrio aespoeensis Aspo-2.</title>
        <authorList>
            <person name="Pedersen K."/>
            <person name="Bengtsson A."/>
            <person name="Edlund J."/>
            <person name="Rabe L."/>
            <person name="Hazen T."/>
            <person name="Chakraborty R."/>
            <person name="Goodwin L."/>
            <person name="Shapiro N."/>
        </authorList>
    </citation>
    <scope>NUCLEOTIDE SEQUENCE [LARGE SCALE GENOMIC DNA]</scope>
    <source>
        <strain evidence="16">ATCC 700646 / DSM 10631 / Aspo-2</strain>
    </source>
</reference>
<reference evidence="16" key="1">
    <citation type="submission" date="2010-12" db="EMBL/GenBank/DDBJ databases">
        <title>Complete sequence of Desulfovibrio aespoeensis Aspo-2.</title>
        <authorList>
            <consortium name="US DOE Joint Genome Institute"/>
            <person name="Lucas S."/>
            <person name="Copeland A."/>
            <person name="Lapidus A."/>
            <person name="Cheng J.-F."/>
            <person name="Goodwin L."/>
            <person name="Pitluck S."/>
            <person name="Chertkov O."/>
            <person name="Misra M."/>
            <person name="Detter J.C."/>
            <person name="Han C."/>
            <person name="Tapia R."/>
            <person name="Land M."/>
            <person name="Hauser L."/>
            <person name="Kyrpides N."/>
            <person name="Ivanova N."/>
            <person name="Ovchinnikova G."/>
            <person name="Pedersen K."/>
            <person name="Jagevall S."/>
            <person name="Hazen T."/>
            <person name="Woyke T."/>
        </authorList>
    </citation>
    <scope>NUCLEOTIDE SEQUENCE [LARGE SCALE GENOMIC DNA]</scope>
    <source>
        <strain evidence="16">ATCC 700646 / DSM 10631 / Aspo-2</strain>
    </source>
</reference>
<dbReference type="InterPro" id="IPR029151">
    <property type="entry name" value="Sensor-like_sf"/>
</dbReference>
<evidence type="ECO:0000256" key="4">
    <source>
        <dbReference type="ARBA" id="ARBA00022475"/>
    </source>
</evidence>
<dbReference type="EMBL" id="CP002431">
    <property type="protein sequence ID" value="ADU64150.1"/>
    <property type="molecule type" value="Genomic_DNA"/>
</dbReference>
<evidence type="ECO:0000256" key="1">
    <source>
        <dbReference type="ARBA" id="ARBA00000085"/>
    </source>
</evidence>